<dbReference type="Pfam" id="PF07002">
    <property type="entry name" value="Copine"/>
    <property type="match status" value="1"/>
</dbReference>
<dbReference type="PANTHER" id="PTHR45751:SF29">
    <property type="entry name" value="E3 UBIQUITIN-PROTEIN LIGASE RGLG2"/>
    <property type="match status" value="1"/>
</dbReference>
<evidence type="ECO:0000313" key="2">
    <source>
        <dbReference type="EMBL" id="MCL7050186.1"/>
    </source>
</evidence>
<dbReference type="EMBL" id="JAJJMA010324730">
    <property type="protein sequence ID" value="MCL7050186.1"/>
    <property type="molecule type" value="Genomic_DNA"/>
</dbReference>
<dbReference type="InterPro" id="IPR036465">
    <property type="entry name" value="vWFA_dom_sf"/>
</dbReference>
<dbReference type="SUPFAM" id="SSF53300">
    <property type="entry name" value="vWA-like"/>
    <property type="match status" value="1"/>
</dbReference>
<dbReference type="InterPro" id="IPR052079">
    <property type="entry name" value="E3_ligase/Copine_domain"/>
</dbReference>
<dbReference type="PANTHER" id="PTHR45751">
    <property type="entry name" value="COPINE FAMILY PROTEIN 1"/>
    <property type="match status" value="1"/>
</dbReference>
<comment type="caution">
    <text evidence="2">The sequence shown here is derived from an EMBL/GenBank/DDBJ whole genome shotgun (WGS) entry which is preliminary data.</text>
</comment>
<sequence length="278" mass="31522">MHSRSESVKFQKIWKRIAASVLGISVGRRPKSNNVSTIGDGDSLEKIKDALPHTELIVGFDFTKTNEQTGRISFNGNNLHQIRDGIQNPYEDIISLVGRAAKDKPVSCFGFGDSTTRDTSVFSFNPENKPCNGFDEALSRYRQIVPDLLLAGHKTFAPIIDKAIEITKMNQGKHYVLLIISDGPVYRCKYTEHGQLSCHERNTVDAIKNAREYPLSIIFIGVGDRSGELMRFFENNISRRNFEKLQIVNYTEIMSKNVPQSRKEMEFTLAAFKKLPFR</sequence>
<dbReference type="Proteomes" id="UP001177140">
    <property type="component" value="Unassembled WGS sequence"/>
</dbReference>
<dbReference type="InterPro" id="IPR010734">
    <property type="entry name" value="Copine_C"/>
</dbReference>
<dbReference type="GO" id="GO:0005634">
    <property type="term" value="C:nucleus"/>
    <property type="evidence" value="ECO:0007669"/>
    <property type="project" value="TreeGrafter"/>
</dbReference>
<dbReference type="AlphaFoldDB" id="A0AA41VZ98"/>
<organism evidence="2 3">
    <name type="scientific">Papaver nudicaule</name>
    <name type="common">Iceland poppy</name>
    <dbReference type="NCBI Taxonomy" id="74823"/>
    <lineage>
        <taxon>Eukaryota</taxon>
        <taxon>Viridiplantae</taxon>
        <taxon>Streptophyta</taxon>
        <taxon>Embryophyta</taxon>
        <taxon>Tracheophyta</taxon>
        <taxon>Spermatophyta</taxon>
        <taxon>Magnoliopsida</taxon>
        <taxon>Ranunculales</taxon>
        <taxon>Papaveraceae</taxon>
        <taxon>Papaveroideae</taxon>
        <taxon>Papaver</taxon>
    </lineage>
</organism>
<keyword evidence="3" id="KW-1185">Reference proteome</keyword>
<dbReference type="GO" id="GO:0016567">
    <property type="term" value="P:protein ubiquitination"/>
    <property type="evidence" value="ECO:0007669"/>
    <property type="project" value="TreeGrafter"/>
</dbReference>
<gene>
    <name evidence="2" type="ORF">MKW94_020112</name>
</gene>
<dbReference type="GO" id="GO:0004842">
    <property type="term" value="F:ubiquitin-protein transferase activity"/>
    <property type="evidence" value="ECO:0007669"/>
    <property type="project" value="TreeGrafter"/>
</dbReference>
<reference evidence="2" key="1">
    <citation type="submission" date="2022-03" db="EMBL/GenBank/DDBJ databases">
        <title>A functionally conserved STORR gene fusion in Papaver species that diverged 16.8 million years ago.</title>
        <authorList>
            <person name="Catania T."/>
        </authorList>
    </citation>
    <scope>NUCLEOTIDE SEQUENCE</scope>
    <source>
        <strain evidence="2">S-191538</strain>
    </source>
</reference>
<feature type="domain" description="Copine C-terminal" evidence="1">
    <location>
        <begin position="79"/>
        <end position="277"/>
    </location>
</feature>
<proteinExistence type="predicted"/>
<name>A0AA41VZ98_PAPNU</name>
<accession>A0AA41VZ98</accession>
<dbReference type="Gene3D" id="3.40.50.410">
    <property type="entry name" value="von Willebrand factor, type A domain"/>
    <property type="match status" value="1"/>
</dbReference>
<protein>
    <recommendedName>
        <fullName evidence="1">Copine C-terminal domain-containing protein</fullName>
    </recommendedName>
</protein>
<evidence type="ECO:0000313" key="3">
    <source>
        <dbReference type="Proteomes" id="UP001177140"/>
    </source>
</evidence>
<evidence type="ECO:0000259" key="1">
    <source>
        <dbReference type="Pfam" id="PF07002"/>
    </source>
</evidence>